<dbReference type="EMBL" id="JANPWZ010000514">
    <property type="protein sequence ID" value="KAJ3575846.1"/>
    <property type="molecule type" value="Genomic_DNA"/>
</dbReference>
<feature type="compositionally biased region" description="Basic and acidic residues" evidence="2">
    <location>
        <begin position="74"/>
        <end position="83"/>
    </location>
</feature>
<evidence type="ECO:0000313" key="4">
    <source>
        <dbReference type="Proteomes" id="UP001148614"/>
    </source>
</evidence>
<keyword evidence="1" id="KW-0175">Coiled coil</keyword>
<evidence type="ECO:0000256" key="1">
    <source>
        <dbReference type="SAM" id="Coils"/>
    </source>
</evidence>
<feature type="coiled-coil region" evidence="1">
    <location>
        <begin position="11"/>
        <end position="38"/>
    </location>
</feature>
<reference evidence="3" key="1">
    <citation type="submission" date="2022-07" db="EMBL/GenBank/DDBJ databases">
        <title>Genome Sequence of Xylaria arbuscula.</title>
        <authorList>
            <person name="Buettner E."/>
        </authorList>
    </citation>
    <scope>NUCLEOTIDE SEQUENCE</scope>
    <source>
        <strain evidence="3">VT107</strain>
    </source>
</reference>
<proteinExistence type="predicted"/>
<feature type="region of interest" description="Disordered" evidence="2">
    <location>
        <begin position="141"/>
        <end position="202"/>
    </location>
</feature>
<name>A0A9W8NGW5_9PEZI</name>
<evidence type="ECO:0000256" key="2">
    <source>
        <dbReference type="SAM" id="MobiDB-lite"/>
    </source>
</evidence>
<sequence>MKYTSQTSDRLSQARMIIDEQSTKITALEKEIAILRGTTPGRAPTPKLASKPIQSPLSSPCYAFSTASSRGKKQLPEKTTEGERPRVIRISGQQYTYRNGVPSRFDDCVTHNYLVPTAASKQREEIIETERTERLKKAALLASKQPPTPVSQDSHDSEDSTWASWSESLDTSDQPGGSFPPTPPSSARGFPDGTETPGNGLIEKTRVNDSLEESTQLDIIRTESRTNLSYLQKAVSIVQNSIWDSWMNDRLVGWQRWKYVDGPHLIALGRDELHQWINRHDTMHLAQNGYRGYEVYNAIIAVVPMRNVMSHPNSHELRNPFLIDMLLHKAQFLCVVLGDERSAMELRDL</sequence>
<organism evidence="3 4">
    <name type="scientific">Xylaria arbuscula</name>
    <dbReference type="NCBI Taxonomy" id="114810"/>
    <lineage>
        <taxon>Eukaryota</taxon>
        <taxon>Fungi</taxon>
        <taxon>Dikarya</taxon>
        <taxon>Ascomycota</taxon>
        <taxon>Pezizomycotina</taxon>
        <taxon>Sordariomycetes</taxon>
        <taxon>Xylariomycetidae</taxon>
        <taxon>Xylariales</taxon>
        <taxon>Xylariaceae</taxon>
        <taxon>Xylaria</taxon>
    </lineage>
</organism>
<evidence type="ECO:0000313" key="3">
    <source>
        <dbReference type="EMBL" id="KAJ3575846.1"/>
    </source>
</evidence>
<gene>
    <name evidence="3" type="ORF">NPX13_g3890</name>
</gene>
<dbReference type="Proteomes" id="UP001148614">
    <property type="component" value="Unassembled WGS sequence"/>
</dbReference>
<comment type="caution">
    <text evidence="3">The sequence shown here is derived from an EMBL/GenBank/DDBJ whole genome shotgun (WGS) entry which is preliminary data.</text>
</comment>
<dbReference type="AlphaFoldDB" id="A0A9W8NGW5"/>
<feature type="region of interest" description="Disordered" evidence="2">
    <location>
        <begin position="63"/>
        <end position="83"/>
    </location>
</feature>
<feature type="compositionally biased region" description="Polar residues" evidence="2">
    <location>
        <begin position="160"/>
        <end position="174"/>
    </location>
</feature>
<protein>
    <submittedName>
        <fullName evidence="3">Uncharacterized protein</fullName>
    </submittedName>
</protein>
<keyword evidence="4" id="KW-1185">Reference proteome</keyword>
<accession>A0A9W8NGW5</accession>